<feature type="transmembrane region" description="Helical" evidence="2">
    <location>
        <begin position="7"/>
        <end position="28"/>
    </location>
</feature>
<organism evidence="3 4">
    <name type="scientific">Candidatus Giovannonibacteria bacterium GW2011_GWA2_44_13b</name>
    <dbReference type="NCBI Taxonomy" id="1618647"/>
    <lineage>
        <taxon>Bacteria</taxon>
        <taxon>Candidatus Giovannoniibacteriota</taxon>
    </lineage>
</organism>
<dbReference type="STRING" id="1618647.UW30_C0004G0026"/>
<dbReference type="SUPFAM" id="SSF69304">
    <property type="entry name" value="Tricorn protease N-terminal domain"/>
    <property type="match status" value="1"/>
</dbReference>
<evidence type="ECO:0000256" key="1">
    <source>
        <dbReference type="SAM" id="MobiDB-lite"/>
    </source>
</evidence>
<feature type="region of interest" description="Disordered" evidence="1">
    <location>
        <begin position="39"/>
        <end position="69"/>
    </location>
</feature>
<reference evidence="3 4" key="1">
    <citation type="journal article" date="2015" name="Nature">
        <title>rRNA introns, odd ribosomes, and small enigmatic genomes across a large radiation of phyla.</title>
        <authorList>
            <person name="Brown C.T."/>
            <person name="Hug L.A."/>
            <person name="Thomas B.C."/>
            <person name="Sharon I."/>
            <person name="Castelle C.J."/>
            <person name="Singh A."/>
            <person name="Wilkins M.J."/>
            <person name="Williams K.H."/>
            <person name="Banfield J.F."/>
        </authorList>
    </citation>
    <scope>NUCLEOTIDE SEQUENCE [LARGE SCALE GENOMIC DNA]</scope>
</reference>
<evidence type="ECO:0000313" key="3">
    <source>
        <dbReference type="EMBL" id="KKT41827.1"/>
    </source>
</evidence>
<evidence type="ECO:0000313" key="4">
    <source>
        <dbReference type="Proteomes" id="UP000034736"/>
    </source>
</evidence>
<dbReference type="Gene3D" id="2.120.10.30">
    <property type="entry name" value="TolB, C-terminal domain"/>
    <property type="match status" value="1"/>
</dbReference>
<dbReference type="AlphaFoldDB" id="A0A0G1JCS0"/>
<name>A0A0G1JCS0_9BACT</name>
<evidence type="ECO:0000256" key="2">
    <source>
        <dbReference type="SAM" id="Phobius"/>
    </source>
</evidence>
<keyword evidence="2" id="KW-1133">Transmembrane helix</keyword>
<protein>
    <submittedName>
        <fullName evidence="3">Uncharacterized protein</fullName>
    </submittedName>
</protein>
<dbReference type="EMBL" id="LCHU01000004">
    <property type="protein sequence ID" value="KKT41827.1"/>
    <property type="molecule type" value="Genomic_DNA"/>
</dbReference>
<dbReference type="InterPro" id="IPR011042">
    <property type="entry name" value="6-blade_b-propeller_TolB-like"/>
</dbReference>
<accession>A0A0G1JCS0</accession>
<sequence>MQNYFTIKNIAIGAVVLVIIAGGAFYFLRTPSGTDGGGGGFLDTFFPSSSDKPGNDETPTPTPQAPGAGNIETVVEAPLGTDQIKNLPIGTLIRLTEEEISSLVPTSAGGVKYHKNIPESLGHLFERKADGSSSESKISNYTIPQVIKVVWSPDATKAVIFYNVGGNVRKLWIDYKSTSTPKTNILPDTLNDVAFSPDGKSMAFINDLGTTRNIFTAAADFKNQKKVMDNNIPDLELSWPAPAFLAIKTKSSYATIGYLYSVSISGGNLTKVAEGLGLDAVWNTDGSGVLISTVNGGGQIEPLKFIEIKTSAVKEFSVQTIAEKCAFLKTIKNYAYCGAPKSISAAKYPDAWWQGAVSFEDNFAVLNIDSGSAHVFVPTPLDITHPVLLANDSYLLFQDKNTGFLWSLKLK</sequence>
<proteinExistence type="predicted"/>
<keyword evidence="2" id="KW-0812">Transmembrane</keyword>
<gene>
    <name evidence="3" type="ORF">UW30_C0004G0026</name>
</gene>
<dbReference type="Proteomes" id="UP000034736">
    <property type="component" value="Unassembled WGS sequence"/>
</dbReference>
<comment type="caution">
    <text evidence="3">The sequence shown here is derived from an EMBL/GenBank/DDBJ whole genome shotgun (WGS) entry which is preliminary data.</text>
</comment>
<keyword evidence="2" id="KW-0472">Membrane</keyword>